<feature type="compositionally biased region" description="Basic and acidic residues" evidence="3">
    <location>
        <begin position="285"/>
        <end position="298"/>
    </location>
</feature>
<feature type="binding site" evidence="2">
    <location>
        <begin position="57"/>
        <end position="64"/>
    </location>
    <ligand>
        <name>substrate</name>
    </ligand>
</feature>
<accession>A0A3M7HH38</accession>
<dbReference type="PANTHER" id="PTHR46517">
    <property type="entry name" value="FRUCTOSE-2,6-BISPHOSPHATASE TIGAR"/>
    <property type="match status" value="1"/>
</dbReference>
<reference evidence="4 5" key="1">
    <citation type="journal article" date="2018" name="BMC Genomics">
        <title>Genomic evidence for intraspecific hybridization in a clonal and extremely halotolerant yeast.</title>
        <authorList>
            <person name="Gostincar C."/>
            <person name="Stajich J.E."/>
            <person name="Zupancic J."/>
            <person name="Zalar P."/>
            <person name="Gunde-Cimerman N."/>
        </authorList>
    </citation>
    <scope>NUCLEOTIDE SEQUENCE [LARGE SCALE GENOMIC DNA]</scope>
    <source>
        <strain evidence="4 5">EXF-171</strain>
    </source>
</reference>
<protein>
    <recommendedName>
        <fullName evidence="6">Phosphoglycerate mutase-like protein</fullName>
    </recommendedName>
</protein>
<dbReference type="PANTHER" id="PTHR46517:SF1">
    <property type="entry name" value="FRUCTOSE-2,6-BISPHOSPHATASE TIGAR"/>
    <property type="match status" value="1"/>
</dbReference>
<dbReference type="InterPro" id="IPR001345">
    <property type="entry name" value="PG/BPGM_mutase_AS"/>
</dbReference>
<evidence type="ECO:0000256" key="1">
    <source>
        <dbReference type="ARBA" id="ARBA00022801"/>
    </source>
</evidence>
<comment type="caution">
    <text evidence="4">The sequence shown here is derived from an EMBL/GenBank/DDBJ whole genome shotgun (WGS) entry which is preliminary data.</text>
</comment>
<dbReference type="GO" id="GO:0043456">
    <property type="term" value="P:regulation of pentose-phosphate shunt"/>
    <property type="evidence" value="ECO:0007669"/>
    <property type="project" value="TreeGrafter"/>
</dbReference>
<dbReference type="InterPro" id="IPR013078">
    <property type="entry name" value="His_Pase_superF_clade-1"/>
</dbReference>
<feature type="compositionally biased region" description="Basic and acidic residues" evidence="3">
    <location>
        <begin position="395"/>
        <end position="414"/>
    </location>
</feature>
<evidence type="ECO:0000256" key="3">
    <source>
        <dbReference type="SAM" id="MobiDB-lite"/>
    </source>
</evidence>
<dbReference type="PROSITE" id="PS00175">
    <property type="entry name" value="PG_MUTASE"/>
    <property type="match status" value="1"/>
</dbReference>
<feature type="region of interest" description="Disordered" evidence="3">
    <location>
        <begin position="386"/>
        <end position="414"/>
    </location>
</feature>
<dbReference type="InterPro" id="IPR029033">
    <property type="entry name" value="His_PPase_superfam"/>
</dbReference>
<organism evidence="4 5">
    <name type="scientific">Hortaea werneckii</name>
    <name type="common">Black yeast</name>
    <name type="synonym">Cladosporium werneckii</name>
    <dbReference type="NCBI Taxonomy" id="91943"/>
    <lineage>
        <taxon>Eukaryota</taxon>
        <taxon>Fungi</taxon>
        <taxon>Dikarya</taxon>
        <taxon>Ascomycota</taxon>
        <taxon>Pezizomycotina</taxon>
        <taxon>Dothideomycetes</taxon>
        <taxon>Dothideomycetidae</taxon>
        <taxon>Mycosphaerellales</taxon>
        <taxon>Teratosphaeriaceae</taxon>
        <taxon>Hortaea</taxon>
    </lineage>
</organism>
<dbReference type="Pfam" id="PF00300">
    <property type="entry name" value="His_Phos_1"/>
    <property type="match status" value="1"/>
</dbReference>
<dbReference type="EMBL" id="QWIQ01000052">
    <property type="protein sequence ID" value="RMZ12315.1"/>
    <property type="molecule type" value="Genomic_DNA"/>
</dbReference>
<dbReference type="Proteomes" id="UP000281468">
    <property type="component" value="Unassembled WGS sequence"/>
</dbReference>
<dbReference type="SMART" id="SM00855">
    <property type="entry name" value="PGAM"/>
    <property type="match status" value="1"/>
</dbReference>
<dbReference type="AlphaFoldDB" id="A0A3M7HH38"/>
<feature type="binding site" evidence="2">
    <location>
        <position position="109"/>
    </location>
    <ligand>
        <name>substrate</name>
    </ligand>
</feature>
<feature type="compositionally biased region" description="Polar residues" evidence="3">
    <location>
        <begin position="306"/>
        <end position="319"/>
    </location>
</feature>
<sequence>MLRSARPQHTSEKLILFVLPKYLVFPDTTLRIQSFRQASLLSAFFNHASSMKLFLVRHGETVDNVAGLYAGVRDSALTNHGFDQARRLGEYFPQIGVRFSHIFSSPLSRAYKTAEAIQTAQKASIYPNGDQEGSSLGIVKVEALVEQDFGFYEGKTYYAKTDPRRSGRDAHHEKHKNDPGFVDIESKEAIARRADVFLDEHLIPLLHHNEEDEELVVAVVSHGMLLMHLWRRLLLRLPRKSLTIAPEVTEARGSVVLEHLGGWGNTGYLELVLTKGPQDVPTKSADTEPVHDGQEPRHAPPGPEPSTDSAQAALSTESTVGDAVAPPTPVPQTAEVGEVEAKADATSQTSAGLGLGKDASGPHILHGWSTTILAIDSKQHLGGLKRQRGGIGSLAHDEGQKKLDSFFRKRQKTD</sequence>
<proteinExistence type="predicted"/>
<keyword evidence="1" id="KW-0378">Hydrolase</keyword>
<name>A0A3M7HH38_HORWE</name>
<dbReference type="GO" id="GO:0004331">
    <property type="term" value="F:fructose-2,6-bisphosphate 2-phosphatase activity"/>
    <property type="evidence" value="ECO:0007669"/>
    <property type="project" value="TreeGrafter"/>
</dbReference>
<evidence type="ECO:0000256" key="2">
    <source>
        <dbReference type="PIRSR" id="PIRSR613078-2"/>
    </source>
</evidence>
<gene>
    <name evidence="4" type="ORF">D0862_02701</name>
</gene>
<evidence type="ECO:0008006" key="6">
    <source>
        <dbReference type="Google" id="ProtNLM"/>
    </source>
</evidence>
<dbReference type="GO" id="GO:0005829">
    <property type="term" value="C:cytosol"/>
    <property type="evidence" value="ECO:0007669"/>
    <property type="project" value="TreeGrafter"/>
</dbReference>
<dbReference type="SUPFAM" id="SSF53254">
    <property type="entry name" value="Phosphoglycerate mutase-like"/>
    <property type="match status" value="1"/>
</dbReference>
<dbReference type="Gene3D" id="3.40.50.1240">
    <property type="entry name" value="Phosphoglycerate mutase-like"/>
    <property type="match status" value="1"/>
</dbReference>
<dbReference type="CDD" id="cd07067">
    <property type="entry name" value="HP_PGM_like"/>
    <property type="match status" value="1"/>
</dbReference>
<dbReference type="GO" id="GO:0045820">
    <property type="term" value="P:negative regulation of glycolytic process"/>
    <property type="evidence" value="ECO:0007669"/>
    <property type="project" value="TreeGrafter"/>
</dbReference>
<evidence type="ECO:0000313" key="4">
    <source>
        <dbReference type="EMBL" id="RMZ12315.1"/>
    </source>
</evidence>
<feature type="region of interest" description="Disordered" evidence="3">
    <location>
        <begin position="277"/>
        <end position="331"/>
    </location>
</feature>
<evidence type="ECO:0000313" key="5">
    <source>
        <dbReference type="Proteomes" id="UP000281468"/>
    </source>
</evidence>
<dbReference type="InterPro" id="IPR051695">
    <property type="entry name" value="Phosphoglycerate_Mutase"/>
</dbReference>